<dbReference type="STRING" id="693986.MOC_3582"/>
<accession>A0A089NVC2</accession>
<dbReference type="RefSeq" id="WP_083683755.1">
    <property type="nucleotide sequence ID" value="NZ_CP003811.1"/>
</dbReference>
<proteinExistence type="inferred from homology"/>
<keyword evidence="2" id="KW-1134">Transmembrane beta strand</keyword>
<organism evidence="3 4">
    <name type="scientific">Methylobacterium oryzae CBMB20</name>
    <dbReference type="NCBI Taxonomy" id="693986"/>
    <lineage>
        <taxon>Bacteria</taxon>
        <taxon>Pseudomonadati</taxon>
        <taxon>Pseudomonadota</taxon>
        <taxon>Alphaproteobacteria</taxon>
        <taxon>Hyphomicrobiales</taxon>
        <taxon>Methylobacteriaceae</taxon>
        <taxon>Methylobacterium</taxon>
    </lineage>
</organism>
<keyword evidence="4" id="KW-1185">Reference proteome</keyword>
<dbReference type="Gene3D" id="1.20.1600.10">
    <property type="entry name" value="Outer membrane efflux proteins (OEP)"/>
    <property type="match status" value="1"/>
</dbReference>
<dbReference type="PANTHER" id="PTHR30203:SF25">
    <property type="entry name" value="OUTER MEMBRANE PROTEIN-RELATED"/>
    <property type="match status" value="1"/>
</dbReference>
<dbReference type="NCBIfam" id="TIGR01845">
    <property type="entry name" value="outer_NodT"/>
    <property type="match status" value="1"/>
</dbReference>
<protein>
    <submittedName>
        <fullName evidence="3">RND efflux system, outer membrane lipoprotein, NodT</fullName>
    </submittedName>
</protein>
<gene>
    <name evidence="3" type="primary">nodT</name>
    <name evidence="3" type="ORF">MOC_3582</name>
</gene>
<dbReference type="AlphaFoldDB" id="A0A089NVC2"/>
<evidence type="ECO:0000256" key="1">
    <source>
        <dbReference type="ARBA" id="ARBA00007613"/>
    </source>
</evidence>
<reference evidence="3 4" key="1">
    <citation type="journal article" date="2014" name="PLoS ONE">
        <title>Genome Information of Methylobacterium oryzae, a Plant-Probiotic Methylotroph in the Phyllosphere.</title>
        <authorList>
            <person name="Kwak M.J."/>
            <person name="Jeong H."/>
            <person name="Madhaiyan M."/>
            <person name="Lee Y."/>
            <person name="Sa T.M."/>
            <person name="Oh T.K."/>
            <person name="Kim J.F."/>
        </authorList>
    </citation>
    <scope>NUCLEOTIDE SEQUENCE [LARGE SCALE GENOMIC DNA]</scope>
    <source>
        <strain evidence="3 4">CBMB20</strain>
    </source>
</reference>
<dbReference type="KEGG" id="mor:MOC_3582"/>
<dbReference type="InterPro" id="IPR010131">
    <property type="entry name" value="MdtP/NodT-like"/>
</dbReference>
<comment type="similarity">
    <text evidence="1 2">Belongs to the outer membrane factor (OMF) (TC 1.B.17) family.</text>
</comment>
<evidence type="ECO:0000313" key="3">
    <source>
        <dbReference type="EMBL" id="AIQ91337.1"/>
    </source>
</evidence>
<dbReference type="HOGENOM" id="CLU_012817_13_0_5"/>
<dbReference type="EMBL" id="CP003811">
    <property type="protein sequence ID" value="AIQ91337.1"/>
    <property type="molecule type" value="Genomic_DNA"/>
</dbReference>
<evidence type="ECO:0000256" key="2">
    <source>
        <dbReference type="RuleBase" id="RU362097"/>
    </source>
</evidence>
<dbReference type="eggNOG" id="COG1538">
    <property type="taxonomic scope" value="Bacteria"/>
</dbReference>
<dbReference type="InterPro" id="IPR003423">
    <property type="entry name" value="OMP_efflux"/>
</dbReference>
<keyword evidence="2" id="KW-0472">Membrane</keyword>
<dbReference type="GO" id="GO:0015562">
    <property type="term" value="F:efflux transmembrane transporter activity"/>
    <property type="evidence" value="ECO:0007669"/>
    <property type="project" value="InterPro"/>
</dbReference>
<keyword evidence="2" id="KW-0564">Palmitate</keyword>
<evidence type="ECO:0000313" key="4">
    <source>
        <dbReference type="Proteomes" id="UP000029492"/>
    </source>
</evidence>
<dbReference type="Gene3D" id="2.20.200.10">
    <property type="entry name" value="Outer membrane efflux proteins (OEP)"/>
    <property type="match status" value="1"/>
</dbReference>
<keyword evidence="2 3" id="KW-0449">Lipoprotein</keyword>
<dbReference type="Proteomes" id="UP000029492">
    <property type="component" value="Chromosome"/>
</dbReference>
<dbReference type="PANTHER" id="PTHR30203">
    <property type="entry name" value="OUTER MEMBRANE CATION EFFLUX PROTEIN"/>
    <property type="match status" value="1"/>
</dbReference>
<dbReference type="GO" id="GO:0005886">
    <property type="term" value="C:plasma membrane"/>
    <property type="evidence" value="ECO:0007669"/>
    <property type="project" value="UniProtKB-SubCell"/>
</dbReference>
<keyword evidence="2" id="KW-0812">Transmembrane</keyword>
<comment type="subcellular location">
    <subcellularLocation>
        <location evidence="2">Cell membrane</location>
        <topology evidence="2">Lipid-anchor</topology>
    </subcellularLocation>
</comment>
<dbReference type="SUPFAM" id="SSF56954">
    <property type="entry name" value="Outer membrane efflux proteins (OEP)"/>
    <property type="match status" value="1"/>
</dbReference>
<dbReference type="Pfam" id="PF02321">
    <property type="entry name" value="OEP"/>
    <property type="match status" value="2"/>
</dbReference>
<sequence>MIPNTLLRGMLPVTAALLGGCVVGPDYGGAPVAAPRAEAGAPFMRGVAVRNAVAVDPPARWWTTLGDPVLSDLVEAALASNTNVRIASARLLQSRAVLGQRTAALAPSISANTFALNNQLPVRDFVGSGLGSAGGAVPKSLNIDLYNASFDATWEIDIFGGKQRAIEQAAAQGEAAEAAVADAQVQVAAEVAQAYVTLRGAQKRLALTQQAATLQREAVGLSQQRLAGGAASSLDVERLRTQFETTASQAPQFQAQIDQSLNQIAVLVAREPGAVDAVLKQPRAVPMPPRVVAIGDPGDMIRRRPDIRRAERQLAAANAQIGQSVARLFPRVNLIGNAGWVSPNIGSIGSLAASTYSLGPTLSWSILDFGRTLAQIRQSEAGADEALAQYEQTVLQAMQDAETSLSRYGNQRTTVARLARASASAGKASMLTDQRNTAGTISTIDVLDVERQRLQAQQSLAQAQADYTTAYVALQKSLGLGWGLPVEHTALIAR</sequence>
<name>A0A089NVC2_9HYPH</name>